<evidence type="ECO:0000256" key="3">
    <source>
        <dbReference type="ARBA" id="ARBA00020902"/>
    </source>
</evidence>
<keyword evidence="8" id="KW-0443">Lipid metabolism</keyword>
<organism evidence="11 12">
    <name type="scientific">Neolewinella aquimaris</name>
    <dbReference type="NCBI Taxonomy" id="1835722"/>
    <lineage>
        <taxon>Bacteria</taxon>
        <taxon>Pseudomonadati</taxon>
        <taxon>Bacteroidota</taxon>
        <taxon>Saprospiria</taxon>
        <taxon>Saprospirales</taxon>
        <taxon>Lewinellaceae</taxon>
        <taxon>Neolewinella</taxon>
    </lineage>
</organism>
<evidence type="ECO:0000256" key="8">
    <source>
        <dbReference type="ARBA" id="ARBA00023098"/>
    </source>
</evidence>
<dbReference type="AlphaFoldDB" id="A0A840E6F9"/>
<evidence type="ECO:0000313" key="12">
    <source>
        <dbReference type="Proteomes" id="UP000576209"/>
    </source>
</evidence>
<comment type="catalytic activity">
    <reaction evidence="9">
        <text>a lipid X + a UDP-2-N,3-O-bis[(3R)-3-hydroxyacyl]-alpha-D-glucosamine = a lipid A disaccharide + UDP + H(+)</text>
        <dbReference type="Rhea" id="RHEA:67828"/>
        <dbReference type="ChEBI" id="CHEBI:15378"/>
        <dbReference type="ChEBI" id="CHEBI:58223"/>
        <dbReference type="ChEBI" id="CHEBI:137748"/>
        <dbReference type="ChEBI" id="CHEBI:176338"/>
        <dbReference type="ChEBI" id="CHEBI:176343"/>
        <dbReference type="EC" id="2.4.1.182"/>
    </reaction>
</comment>
<dbReference type="SUPFAM" id="SSF53756">
    <property type="entry name" value="UDP-Glycosyltransferase/glycogen phosphorylase"/>
    <property type="match status" value="1"/>
</dbReference>
<dbReference type="EMBL" id="JACIFF010000004">
    <property type="protein sequence ID" value="MBB4079205.1"/>
    <property type="molecule type" value="Genomic_DNA"/>
</dbReference>
<comment type="function">
    <text evidence="1">Condensation of UDP-2,3-diacylglucosamine and 2,3-diacylglucosamine-1-phosphate to form lipid A disaccharide, a precursor of lipid A, a phosphorylated glycolipid that anchors the lipopolysaccharide to the outer membrane of the cell.</text>
</comment>
<accession>A0A840E6F9</accession>
<dbReference type="RefSeq" id="WP_183495459.1">
    <property type="nucleotide sequence ID" value="NZ_JACIFF010000004.1"/>
</dbReference>
<reference evidence="11 12" key="1">
    <citation type="submission" date="2020-08" db="EMBL/GenBank/DDBJ databases">
        <title>Genomic Encyclopedia of Type Strains, Phase IV (KMG-IV): sequencing the most valuable type-strain genomes for metagenomic binning, comparative biology and taxonomic classification.</title>
        <authorList>
            <person name="Goeker M."/>
        </authorList>
    </citation>
    <scope>NUCLEOTIDE SEQUENCE [LARGE SCALE GENOMIC DNA]</scope>
    <source>
        <strain evidence="11 12">DSM 105137</strain>
    </source>
</reference>
<sequence length="362" mass="40284">MRYYLIAGEASGDLHGSKLVEALRQRDPDAVIRAWGGDLMRAAGAEVVKHYRELAFMGFVEVVMNLRTILGNIKRCQEDIEAFNPDRLVLIDYPGFNLRIAKWARPRGLDVTYYISPQIWAWHTSRVYQVKANVDRMLVILPFERDFYAKYGVEATFVGHPLLDVVAEIEPTGERKHVAILPGSRRQEISRSLPVMLAAAARLPEHTYVVAGAPGQDREVYDALIAAAPCPPKLKFVSSDTYGVLSGAHSAMVTSGTATLETALFGVPQVVCYRGNPLNYWLARRLVAKRIKYISLVNLVMDAPVVPELIQADFNETLLTETLQKTIAGPERDRQLKDLERLRVRLGEGGAASRAATAIIEN</sequence>
<dbReference type="GO" id="GO:0016020">
    <property type="term" value="C:membrane"/>
    <property type="evidence" value="ECO:0007669"/>
    <property type="project" value="GOC"/>
</dbReference>
<keyword evidence="12" id="KW-1185">Reference proteome</keyword>
<protein>
    <recommendedName>
        <fullName evidence="3 10">Lipid-A-disaccharide synthase</fullName>
        <ecNumber evidence="2 10">2.4.1.182</ecNumber>
    </recommendedName>
</protein>
<dbReference type="PANTHER" id="PTHR30372:SF4">
    <property type="entry name" value="LIPID-A-DISACCHARIDE SYNTHASE, MITOCHONDRIAL-RELATED"/>
    <property type="match status" value="1"/>
</dbReference>
<evidence type="ECO:0000256" key="6">
    <source>
        <dbReference type="ARBA" id="ARBA00022676"/>
    </source>
</evidence>
<evidence type="ECO:0000256" key="5">
    <source>
        <dbReference type="ARBA" id="ARBA00022556"/>
    </source>
</evidence>
<dbReference type="PANTHER" id="PTHR30372">
    <property type="entry name" value="LIPID-A-DISACCHARIDE SYNTHASE"/>
    <property type="match status" value="1"/>
</dbReference>
<evidence type="ECO:0000256" key="2">
    <source>
        <dbReference type="ARBA" id="ARBA00012687"/>
    </source>
</evidence>
<keyword evidence="7 11" id="KW-0808">Transferase</keyword>
<gene>
    <name evidence="11" type="ORF">GGR28_001825</name>
</gene>
<evidence type="ECO:0000256" key="1">
    <source>
        <dbReference type="ARBA" id="ARBA00002056"/>
    </source>
</evidence>
<evidence type="ECO:0000256" key="7">
    <source>
        <dbReference type="ARBA" id="ARBA00022679"/>
    </source>
</evidence>
<keyword evidence="4" id="KW-0444">Lipid biosynthesis</keyword>
<dbReference type="EC" id="2.4.1.182" evidence="2 10"/>
<dbReference type="Pfam" id="PF02684">
    <property type="entry name" value="LpxB"/>
    <property type="match status" value="1"/>
</dbReference>
<name>A0A840E6F9_9BACT</name>
<keyword evidence="5" id="KW-0441">Lipid A biosynthesis</keyword>
<proteinExistence type="predicted"/>
<dbReference type="GO" id="GO:0009245">
    <property type="term" value="P:lipid A biosynthetic process"/>
    <property type="evidence" value="ECO:0007669"/>
    <property type="project" value="UniProtKB-UniRule"/>
</dbReference>
<dbReference type="NCBIfam" id="TIGR00215">
    <property type="entry name" value="lpxB"/>
    <property type="match status" value="1"/>
</dbReference>
<comment type="caution">
    <text evidence="11">The sequence shown here is derived from an EMBL/GenBank/DDBJ whole genome shotgun (WGS) entry which is preliminary data.</text>
</comment>
<keyword evidence="6 11" id="KW-0328">Glycosyltransferase</keyword>
<dbReference type="GO" id="GO:0005543">
    <property type="term" value="F:phospholipid binding"/>
    <property type="evidence" value="ECO:0007669"/>
    <property type="project" value="TreeGrafter"/>
</dbReference>
<evidence type="ECO:0000256" key="10">
    <source>
        <dbReference type="NCBIfam" id="TIGR00215"/>
    </source>
</evidence>
<evidence type="ECO:0000256" key="4">
    <source>
        <dbReference type="ARBA" id="ARBA00022516"/>
    </source>
</evidence>
<evidence type="ECO:0000313" key="11">
    <source>
        <dbReference type="EMBL" id="MBB4079205.1"/>
    </source>
</evidence>
<dbReference type="InterPro" id="IPR003835">
    <property type="entry name" value="Glyco_trans_19"/>
</dbReference>
<evidence type="ECO:0000256" key="9">
    <source>
        <dbReference type="ARBA" id="ARBA00048975"/>
    </source>
</evidence>
<dbReference type="GO" id="GO:0008915">
    <property type="term" value="F:lipid-A-disaccharide synthase activity"/>
    <property type="evidence" value="ECO:0007669"/>
    <property type="project" value="UniProtKB-UniRule"/>
</dbReference>
<dbReference type="Proteomes" id="UP000576209">
    <property type="component" value="Unassembled WGS sequence"/>
</dbReference>